<keyword evidence="4" id="KW-1185">Reference proteome</keyword>
<comment type="caution">
    <text evidence="3">The sequence shown here is derived from an EMBL/GenBank/DDBJ whole genome shotgun (WGS) entry which is preliminary data.</text>
</comment>
<dbReference type="Proteomes" id="UP000694287">
    <property type="component" value="Unassembled WGS sequence"/>
</dbReference>
<dbReference type="EC" id="5.4.4.2" evidence="3"/>
<dbReference type="EMBL" id="JADQDK010000001">
    <property type="protein sequence ID" value="MBW0137926.1"/>
    <property type="molecule type" value="Genomic_DNA"/>
</dbReference>
<dbReference type="Pfam" id="PF00425">
    <property type="entry name" value="Chorismate_bind"/>
    <property type="match status" value="1"/>
</dbReference>
<dbReference type="NCBIfam" id="TIGR00543">
    <property type="entry name" value="isochor_syn"/>
    <property type="match status" value="1"/>
</dbReference>
<sequence>MAASSTAEPIRASPASTVTSTASPRTSSGRRLRTNRAVGATVAAISSSARGSATATESRRRRRGHCGQRLPGADERSAPAPPTLGNVTIAPLPAGVRVRTRPVDDLGGLLELLPDARTPKSWVRGDDGLVGWGEVARWTGSGPDRFADADEWWQAFVDGVQVRDEVGEPGTGPVAFTSFTFSDDSAGSVVVVPRVVVGRRGGRAWITEFSHGDGPSGVHAIDPVRPAGTLRYSDGRLPVDRYRAAVAEAVRRMREGELDKAALAHDLLAVAEAPLDPRHLLGGLARRYPTCWSFAVEGLVGATPELLVRRTGDVVESRVLAGTMWAASPGTGTLGDRLMSSAKDRHEHALAVDSLTSALAPLCASLDAPAVPDVLTLHNVSHLASDVRGRLDPLGPASLLRLAGAVHPTAAVGGTPRKIAVELITELEEMDRGRYAGPVGWIDSRGDGELGIALRCAQLDGPTARLFAGCGIVADSDPDTEVREAAAKLVAVRDALEG</sequence>
<dbReference type="InterPro" id="IPR004561">
    <property type="entry name" value="IsoChor_synthase"/>
</dbReference>
<gene>
    <name evidence="3" type="ORF">I4I81_27205</name>
</gene>
<protein>
    <submittedName>
        <fullName evidence="3">Isochorismate synthase</fullName>
        <ecNumber evidence="3">5.4.4.2</ecNumber>
    </submittedName>
</protein>
<accession>A0ABS6V0B0</accession>
<feature type="region of interest" description="Disordered" evidence="1">
    <location>
        <begin position="1"/>
        <end position="87"/>
    </location>
</feature>
<organism evidence="3 4">
    <name type="scientific">Pseudonocardia abyssalis</name>
    <dbReference type="NCBI Taxonomy" id="2792008"/>
    <lineage>
        <taxon>Bacteria</taxon>
        <taxon>Bacillati</taxon>
        <taxon>Actinomycetota</taxon>
        <taxon>Actinomycetes</taxon>
        <taxon>Pseudonocardiales</taxon>
        <taxon>Pseudonocardiaceae</taxon>
        <taxon>Pseudonocardia</taxon>
    </lineage>
</organism>
<evidence type="ECO:0000259" key="2">
    <source>
        <dbReference type="Pfam" id="PF00425"/>
    </source>
</evidence>
<dbReference type="PANTHER" id="PTHR42839:SF2">
    <property type="entry name" value="ISOCHORISMATE SYNTHASE ENTC"/>
    <property type="match status" value="1"/>
</dbReference>
<keyword evidence="3" id="KW-0413">Isomerase</keyword>
<feature type="domain" description="Chorismate-utilising enzyme C-terminal" evidence="2">
    <location>
        <begin position="240"/>
        <end position="488"/>
    </location>
</feature>
<dbReference type="GO" id="GO:0008909">
    <property type="term" value="F:isochorismate synthase activity"/>
    <property type="evidence" value="ECO:0007669"/>
    <property type="project" value="UniProtKB-EC"/>
</dbReference>
<proteinExistence type="predicted"/>
<dbReference type="InterPro" id="IPR015890">
    <property type="entry name" value="Chorismate_C"/>
</dbReference>
<evidence type="ECO:0000256" key="1">
    <source>
        <dbReference type="SAM" id="MobiDB-lite"/>
    </source>
</evidence>
<feature type="compositionally biased region" description="Low complexity" evidence="1">
    <location>
        <begin position="11"/>
        <end position="27"/>
    </location>
</feature>
<reference evidence="3 4" key="1">
    <citation type="submission" date="2020-11" db="EMBL/GenBank/DDBJ databases">
        <title>Pseudonocardia abyssalis sp. nov. and Pseudonocardia oceani sp. nov., description and phylogenomic analysis of two novel actinomycetes isolated from the deep Southern Ocean.</title>
        <authorList>
            <person name="Parra J."/>
        </authorList>
    </citation>
    <scope>NUCLEOTIDE SEQUENCE [LARGE SCALE GENOMIC DNA]</scope>
    <source>
        <strain evidence="3 4">KRD-168</strain>
    </source>
</reference>
<evidence type="ECO:0000313" key="3">
    <source>
        <dbReference type="EMBL" id="MBW0137926.1"/>
    </source>
</evidence>
<name>A0ABS6V0B0_9PSEU</name>
<evidence type="ECO:0000313" key="4">
    <source>
        <dbReference type="Proteomes" id="UP000694287"/>
    </source>
</evidence>
<dbReference type="PANTHER" id="PTHR42839">
    <property type="entry name" value="ISOCHORISMATE SYNTHASE ENTC"/>
    <property type="match status" value="1"/>
</dbReference>
<feature type="compositionally biased region" description="Low complexity" evidence="1">
    <location>
        <begin position="43"/>
        <end position="56"/>
    </location>
</feature>